<dbReference type="InterPro" id="IPR018062">
    <property type="entry name" value="HTH_AraC-typ_CS"/>
</dbReference>
<keyword evidence="2" id="KW-0238">DNA-binding</keyword>
<evidence type="ECO:0000256" key="3">
    <source>
        <dbReference type="ARBA" id="ARBA00023159"/>
    </source>
</evidence>
<proteinExistence type="predicted"/>
<dbReference type="GO" id="GO:0043565">
    <property type="term" value="F:sequence-specific DNA binding"/>
    <property type="evidence" value="ECO:0007669"/>
    <property type="project" value="InterPro"/>
</dbReference>
<dbReference type="InterPro" id="IPR018060">
    <property type="entry name" value="HTH_AraC"/>
</dbReference>
<dbReference type="Pfam" id="PF12833">
    <property type="entry name" value="HTH_18"/>
    <property type="match status" value="1"/>
</dbReference>
<dbReference type="PANTHER" id="PTHR46796">
    <property type="entry name" value="HTH-TYPE TRANSCRIPTIONAL ACTIVATOR RHAS-RELATED"/>
    <property type="match status" value="1"/>
</dbReference>
<feature type="domain" description="HTH araC/xylS-type" evidence="5">
    <location>
        <begin position="175"/>
        <end position="272"/>
    </location>
</feature>
<dbReference type="SUPFAM" id="SSF46689">
    <property type="entry name" value="Homeodomain-like"/>
    <property type="match status" value="2"/>
</dbReference>
<evidence type="ECO:0000256" key="1">
    <source>
        <dbReference type="ARBA" id="ARBA00023015"/>
    </source>
</evidence>
<accession>A0A158E349</accession>
<dbReference type="Pfam" id="PF02311">
    <property type="entry name" value="AraC_binding"/>
    <property type="match status" value="1"/>
</dbReference>
<dbReference type="InterPro" id="IPR037923">
    <property type="entry name" value="HTH-like"/>
</dbReference>
<dbReference type="InterPro" id="IPR009057">
    <property type="entry name" value="Homeodomain-like_sf"/>
</dbReference>
<evidence type="ECO:0000313" key="6">
    <source>
        <dbReference type="EMBL" id="SAL01279.1"/>
    </source>
</evidence>
<dbReference type="Proteomes" id="UP000054978">
    <property type="component" value="Unassembled WGS sequence"/>
</dbReference>
<keyword evidence="7" id="KW-1185">Reference proteome</keyword>
<dbReference type="Gene3D" id="2.60.120.10">
    <property type="entry name" value="Jelly Rolls"/>
    <property type="match status" value="1"/>
</dbReference>
<dbReference type="SUPFAM" id="SSF51215">
    <property type="entry name" value="Regulatory protein AraC"/>
    <property type="match status" value="1"/>
</dbReference>
<dbReference type="InterPro" id="IPR014710">
    <property type="entry name" value="RmlC-like_jellyroll"/>
</dbReference>
<keyword evidence="3" id="KW-0010">Activator</keyword>
<keyword evidence="4" id="KW-0804">Transcription</keyword>
<name>A0A158E349_9BURK</name>
<dbReference type="EMBL" id="FCOB02000045">
    <property type="protein sequence ID" value="SAL01279.1"/>
    <property type="molecule type" value="Genomic_DNA"/>
</dbReference>
<dbReference type="SMART" id="SM00342">
    <property type="entry name" value="HTH_ARAC"/>
    <property type="match status" value="1"/>
</dbReference>
<evidence type="ECO:0000256" key="2">
    <source>
        <dbReference type="ARBA" id="ARBA00023125"/>
    </source>
</evidence>
<keyword evidence="1" id="KW-0805">Transcription regulation</keyword>
<dbReference type="InterPro" id="IPR050204">
    <property type="entry name" value="AraC_XylS_family_regulators"/>
</dbReference>
<dbReference type="AlphaFoldDB" id="A0A158E349"/>
<dbReference type="Gene3D" id="1.10.10.60">
    <property type="entry name" value="Homeodomain-like"/>
    <property type="match status" value="2"/>
</dbReference>
<sequence length="275" mass="30341">MKPQPKADTQIWRAPELGAELLRGRFANFSYDVHAHDTACFALLTGGAIRIRMRGTEFVARRGDLYAIDADEPHAGWPVDGEGWAQRTLYVDVAHLRALTGDERASALPGGVVGPIIRDPALCTALYDVHRSSELHGPSLHRDERYLAFAARLVARHVKEGAGTVVTPREPRAVAAARRFLDDRLGEQVHLDEIAAAAGLPPYRLFRAFSRETGMTPHEYQRQARVRRAMQMIRRGGALSDIAAATGFADQAHLTRTFRRMLGVTPGAYKTATRA</sequence>
<dbReference type="PROSITE" id="PS00041">
    <property type="entry name" value="HTH_ARAC_FAMILY_1"/>
    <property type="match status" value="1"/>
</dbReference>
<evidence type="ECO:0000256" key="4">
    <source>
        <dbReference type="ARBA" id="ARBA00023163"/>
    </source>
</evidence>
<gene>
    <name evidence="6" type="ORF">AWB83_06378</name>
</gene>
<evidence type="ECO:0000313" key="7">
    <source>
        <dbReference type="Proteomes" id="UP000054978"/>
    </source>
</evidence>
<dbReference type="InterPro" id="IPR003313">
    <property type="entry name" value="AraC-bd"/>
</dbReference>
<dbReference type="STRING" id="1777144.AWB83_06378"/>
<protein>
    <submittedName>
        <fullName evidence="6">AraC family transcriptional regulator</fullName>
    </submittedName>
</protein>
<dbReference type="RefSeq" id="WP_087049672.1">
    <property type="nucleotide sequence ID" value="NZ_FCOB02000045.1"/>
</dbReference>
<dbReference type="GO" id="GO:0003700">
    <property type="term" value="F:DNA-binding transcription factor activity"/>
    <property type="evidence" value="ECO:0007669"/>
    <property type="project" value="InterPro"/>
</dbReference>
<dbReference type="OrthoDB" id="9809338at2"/>
<reference evidence="6" key="1">
    <citation type="submission" date="2016-01" db="EMBL/GenBank/DDBJ databases">
        <authorList>
            <person name="Peeters C."/>
        </authorList>
    </citation>
    <scope>NUCLEOTIDE SEQUENCE [LARGE SCALE GENOMIC DNA]</scope>
    <source>
        <strain evidence="6">LMG 29326</strain>
    </source>
</reference>
<dbReference type="PANTHER" id="PTHR46796:SF2">
    <property type="entry name" value="TRANSCRIPTIONAL REGULATORY PROTEIN"/>
    <property type="match status" value="1"/>
</dbReference>
<comment type="caution">
    <text evidence="6">The sequence shown here is derived from an EMBL/GenBank/DDBJ whole genome shotgun (WGS) entry which is preliminary data.</text>
</comment>
<evidence type="ECO:0000259" key="5">
    <source>
        <dbReference type="PROSITE" id="PS01124"/>
    </source>
</evidence>
<dbReference type="PROSITE" id="PS01124">
    <property type="entry name" value="HTH_ARAC_FAMILY_2"/>
    <property type="match status" value="1"/>
</dbReference>
<organism evidence="6 7">
    <name type="scientific">Caballeronia ptereochthonis</name>
    <dbReference type="NCBI Taxonomy" id="1777144"/>
    <lineage>
        <taxon>Bacteria</taxon>
        <taxon>Pseudomonadati</taxon>
        <taxon>Pseudomonadota</taxon>
        <taxon>Betaproteobacteria</taxon>
        <taxon>Burkholderiales</taxon>
        <taxon>Burkholderiaceae</taxon>
        <taxon>Caballeronia</taxon>
    </lineage>
</organism>